<evidence type="ECO:0000313" key="1">
    <source>
        <dbReference type="EMBL" id="MPN53506.1"/>
    </source>
</evidence>
<gene>
    <name evidence="1" type="ORF">SDC9_201170</name>
</gene>
<dbReference type="AlphaFoldDB" id="A0A645IQX6"/>
<dbReference type="EMBL" id="VSSQ01120674">
    <property type="protein sequence ID" value="MPN53506.1"/>
    <property type="molecule type" value="Genomic_DNA"/>
</dbReference>
<protein>
    <submittedName>
        <fullName evidence="1">Uncharacterized protein</fullName>
    </submittedName>
</protein>
<organism evidence="1">
    <name type="scientific">bioreactor metagenome</name>
    <dbReference type="NCBI Taxonomy" id="1076179"/>
    <lineage>
        <taxon>unclassified sequences</taxon>
        <taxon>metagenomes</taxon>
        <taxon>ecological metagenomes</taxon>
    </lineage>
</organism>
<reference evidence="1" key="1">
    <citation type="submission" date="2019-08" db="EMBL/GenBank/DDBJ databases">
        <authorList>
            <person name="Kucharzyk K."/>
            <person name="Murdoch R.W."/>
            <person name="Higgins S."/>
            <person name="Loffler F."/>
        </authorList>
    </citation>
    <scope>NUCLEOTIDE SEQUENCE</scope>
</reference>
<proteinExistence type="predicted"/>
<name>A0A645IQX6_9ZZZZ</name>
<sequence length="114" mass="12990">MLEGYCCIFSYTKGNVLGINRSFVYNQIDSIVPCSITRIFGINTDLCFLSGSDLYRINYQVRKLKDSFIVFYINLNAFIKEALCGRSYLNFADFLRSICELSFRVGCSNSIAVN</sequence>
<accession>A0A645IQX6</accession>
<comment type="caution">
    <text evidence="1">The sequence shown here is derived from an EMBL/GenBank/DDBJ whole genome shotgun (WGS) entry which is preliminary data.</text>
</comment>